<dbReference type="InterPro" id="IPR005158">
    <property type="entry name" value="BTAD"/>
</dbReference>
<dbReference type="InterPro" id="IPR001867">
    <property type="entry name" value="OmpR/PhoB-type_DNA-bd"/>
</dbReference>
<keyword evidence="2" id="KW-0902">Two-component regulatory system</keyword>
<dbReference type="Pfam" id="PF13424">
    <property type="entry name" value="TPR_12"/>
    <property type="match status" value="3"/>
</dbReference>
<dbReference type="InterPro" id="IPR019734">
    <property type="entry name" value="TPR_rpt"/>
</dbReference>
<dbReference type="InterPro" id="IPR051677">
    <property type="entry name" value="AfsR-DnrI-RedD_regulator"/>
</dbReference>
<gene>
    <name evidence="9" type="primary">afsR_11</name>
    <name evidence="9" type="ORF">SRB5_39850</name>
</gene>
<dbReference type="InterPro" id="IPR036388">
    <property type="entry name" value="WH-like_DNA-bd_sf"/>
</dbReference>
<dbReference type="SUPFAM" id="SSF48452">
    <property type="entry name" value="TPR-like"/>
    <property type="match status" value="3"/>
</dbReference>
<dbReference type="GO" id="GO:0006355">
    <property type="term" value="P:regulation of DNA-templated transcription"/>
    <property type="evidence" value="ECO:0007669"/>
    <property type="project" value="InterPro"/>
</dbReference>
<dbReference type="InterPro" id="IPR011990">
    <property type="entry name" value="TPR-like_helical_dom_sf"/>
</dbReference>
<dbReference type="Proteomes" id="UP000466345">
    <property type="component" value="Unassembled WGS sequence"/>
</dbReference>
<dbReference type="CDD" id="cd15831">
    <property type="entry name" value="BTAD"/>
    <property type="match status" value="1"/>
</dbReference>
<keyword evidence="4" id="KW-0238">DNA-binding</keyword>
<evidence type="ECO:0000313" key="10">
    <source>
        <dbReference type="Proteomes" id="UP000466345"/>
    </source>
</evidence>
<evidence type="ECO:0000259" key="6">
    <source>
        <dbReference type="SMART" id="SM00382"/>
    </source>
</evidence>
<evidence type="ECO:0000256" key="1">
    <source>
        <dbReference type="ARBA" id="ARBA00005820"/>
    </source>
</evidence>
<sequence>MVLGPLRMTGRGDAAAGEVPGALRRGLLSLLLARADEPVPAEVLLDALWGERPEPGRIRRLQLQVHRLRQLLDAPERLEFGASGYRLRVRPGELDAGRFGALLTEAGPAGPARRVELIREALALWQGETPYAGVELPALAGEVQRLGDRRLLALEELYEAELRCGHEARAAGELARLTERHPLRERLQALLVTALYRSGRQADALAAYRRARREVVTELGLEPGPELRALEQAILAGEPLEPDRTGMGGRSDPGPVVPRQLPHPVPGFTGRDAELALLDRLTAEGGTAVISAVAGTAGVGKTALAVQWAHRVRDRFPDGQLYVDLRGFGPGRPAEPADVLAAFLRALGADATVVPRDTVERAALFRSLVARRRLLVVLDNARSAEQVRPLLTGSPSCFVLVTSRNTLAGLAAREGAHRIDLDRMTDDEAHRLLVSLLGERCSADPGATARLVERCARLPLALRIAAERIRETPHRTLRGLVLELTDERDRLDLLDAGDPHASVRAAFFASYRNLEPDTARLFRLLGLHPGQDTDEYALAALAGDPGRRATRRGLDRLVRASLVDEVTAGRYRLHDLLRSYAAELTAAADTGAERTAALSRLCDYYLRTAALAADILAPHELRPAPAVRKVPEPPPLAGYHAALAWLDTERANLIRTATAAADHKLPGRTGDFSTALLWYLDLGLHLDEARELHTRALEAAREHGDLAAEGSALRALGLADFRLDRLQDAARSLEQALDLHTQAGDPLLEAASAGVLGVVLGLLGRSGEAVRQLRRSAELYRGLGVRRALLQRPMLNLGLLLRRLGRTAEAERALREALDIAVECRQPPGQVLSLCGLATLYRDTGRHDEALDHAERAVATARTGGLPFVEGFALTRLGAVHRGLGDHDSARRRYCEALAIARAGFNARLEMSVLNDLAATHVALGGAADALRCHTEALAIAVDRGTAYEQARAHAGLGRCHDALGEPARAVPHWQEALTLFRGLKAPEAKEAERRLTG</sequence>
<comment type="similarity">
    <text evidence="1">Belongs to the AfsR/DnrI/RedD regulatory family.</text>
</comment>
<evidence type="ECO:0000256" key="3">
    <source>
        <dbReference type="ARBA" id="ARBA00023015"/>
    </source>
</evidence>
<dbReference type="InterPro" id="IPR003593">
    <property type="entry name" value="AAA+_ATPase"/>
</dbReference>
<dbReference type="SMART" id="SM01043">
    <property type="entry name" value="BTAD"/>
    <property type="match status" value="1"/>
</dbReference>
<evidence type="ECO:0000256" key="2">
    <source>
        <dbReference type="ARBA" id="ARBA00023012"/>
    </source>
</evidence>
<name>A0A7K0CK08_9ACTN</name>
<dbReference type="Gene3D" id="1.10.10.10">
    <property type="entry name" value="Winged helix-like DNA-binding domain superfamily/Winged helix DNA-binding domain"/>
    <property type="match status" value="1"/>
</dbReference>
<feature type="domain" description="OmpR/PhoB-type" evidence="7">
    <location>
        <begin position="16"/>
        <end position="87"/>
    </location>
</feature>
<dbReference type="GO" id="GO:0003677">
    <property type="term" value="F:DNA binding"/>
    <property type="evidence" value="ECO:0007669"/>
    <property type="project" value="UniProtKB-KW"/>
</dbReference>
<dbReference type="AlphaFoldDB" id="A0A7K0CK08"/>
<accession>A0A7K0CK08</accession>
<feature type="domain" description="AAA+ ATPase" evidence="6">
    <location>
        <begin position="287"/>
        <end position="425"/>
    </location>
</feature>
<dbReference type="Pfam" id="PF03704">
    <property type="entry name" value="BTAD"/>
    <property type="match status" value="1"/>
</dbReference>
<dbReference type="PRINTS" id="PR00364">
    <property type="entry name" value="DISEASERSIST"/>
</dbReference>
<dbReference type="SMART" id="SM00382">
    <property type="entry name" value="AAA"/>
    <property type="match status" value="1"/>
</dbReference>
<reference evidence="9 10" key="1">
    <citation type="submission" date="2019-10" db="EMBL/GenBank/DDBJ databases">
        <title>Streptomyces smaragdinus sp. nov. and Streptomyces fabii sp. nov., isolated from the gut of fungus growing-termite Macrotermes natalensis.</title>
        <authorList>
            <person name="Schwitalla J."/>
            <person name="Benndorf R."/>
            <person name="Martin K."/>
            <person name="De Beer W."/>
            <person name="Kaster A.-K."/>
            <person name="Vollmers J."/>
            <person name="Poulsen M."/>
            <person name="Beemelmanns C."/>
        </authorList>
    </citation>
    <scope>NUCLEOTIDE SEQUENCE [LARGE SCALE GENOMIC DNA]</scope>
    <source>
        <strain evidence="9 10">RB5</strain>
    </source>
</reference>
<dbReference type="SMART" id="SM00028">
    <property type="entry name" value="TPR"/>
    <property type="match status" value="7"/>
</dbReference>
<dbReference type="InterPro" id="IPR016032">
    <property type="entry name" value="Sig_transdc_resp-reg_C-effctor"/>
</dbReference>
<organism evidence="9 10">
    <name type="scientific">Streptomyces smaragdinus</name>
    <dbReference type="NCBI Taxonomy" id="2585196"/>
    <lineage>
        <taxon>Bacteria</taxon>
        <taxon>Bacillati</taxon>
        <taxon>Actinomycetota</taxon>
        <taxon>Actinomycetes</taxon>
        <taxon>Kitasatosporales</taxon>
        <taxon>Streptomycetaceae</taxon>
        <taxon>Streptomyces</taxon>
    </lineage>
</organism>
<dbReference type="SUPFAM" id="SSF52540">
    <property type="entry name" value="P-loop containing nucleoside triphosphate hydrolases"/>
    <property type="match status" value="1"/>
</dbReference>
<evidence type="ECO:0000259" key="8">
    <source>
        <dbReference type="SMART" id="SM01043"/>
    </source>
</evidence>
<feature type="domain" description="Bacterial transcriptional activator" evidence="8">
    <location>
        <begin position="94"/>
        <end position="235"/>
    </location>
</feature>
<evidence type="ECO:0000256" key="5">
    <source>
        <dbReference type="ARBA" id="ARBA00023163"/>
    </source>
</evidence>
<dbReference type="GO" id="GO:0000160">
    <property type="term" value="P:phosphorelay signal transduction system"/>
    <property type="evidence" value="ECO:0007669"/>
    <property type="project" value="UniProtKB-KW"/>
</dbReference>
<comment type="caution">
    <text evidence="9">The sequence shown here is derived from an EMBL/GenBank/DDBJ whole genome shotgun (WGS) entry which is preliminary data.</text>
</comment>
<dbReference type="Gene3D" id="3.40.50.300">
    <property type="entry name" value="P-loop containing nucleotide triphosphate hydrolases"/>
    <property type="match status" value="1"/>
</dbReference>
<dbReference type="PANTHER" id="PTHR35807:SF1">
    <property type="entry name" value="TRANSCRIPTIONAL REGULATOR REDD"/>
    <property type="match status" value="1"/>
</dbReference>
<dbReference type="SUPFAM" id="SSF46894">
    <property type="entry name" value="C-terminal effector domain of the bipartite response regulators"/>
    <property type="match status" value="1"/>
</dbReference>
<keyword evidence="5" id="KW-0804">Transcription</keyword>
<dbReference type="Pfam" id="PF00931">
    <property type="entry name" value="NB-ARC"/>
    <property type="match status" value="1"/>
</dbReference>
<evidence type="ECO:0000313" key="9">
    <source>
        <dbReference type="EMBL" id="MQY13829.1"/>
    </source>
</evidence>
<dbReference type="InterPro" id="IPR002182">
    <property type="entry name" value="NB-ARC"/>
</dbReference>
<keyword evidence="10" id="KW-1185">Reference proteome</keyword>
<protein>
    <submittedName>
        <fullName evidence="9">Regulatory protein AfsR</fullName>
    </submittedName>
</protein>
<dbReference type="SMART" id="SM00862">
    <property type="entry name" value="Trans_reg_C"/>
    <property type="match status" value="1"/>
</dbReference>
<dbReference type="EMBL" id="WEGJ01000015">
    <property type="protein sequence ID" value="MQY13829.1"/>
    <property type="molecule type" value="Genomic_DNA"/>
</dbReference>
<dbReference type="GO" id="GO:0043531">
    <property type="term" value="F:ADP binding"/>
    <property type="evidence" value="ECO:0007669"/>
    <property type="project" value="InterPro"/>
</dbReference>
<evidence type="ECO:0000259" key="7">
    <source>
        <dbReference type="SMART" id="SM00862"/>
    </source>
</evidence>
<dbReference type="PANTHER" id="PTHR35807">
    <property type="entry name" value="TRANSCRIPTIONAL REGULATOR REDD-RELATED"/>
    <property type="match status" value="1"/>
</dbReference>
<evidence type="ECO:0000256" key="4">
    <source>
        <dbReference type="ARBA" id="ARBA00023125"/>
    </source>
</evidence>
<dbReference type="InterPro" id="IPR027417">
    <property type="entry name" value="P-loop_NTPase"/>
</dbReference>
<proteinExistence type="inferred from homology"/>
<keyword evidence="3" id="KW-0805">Transcription regulation</keyword>
<dbReference type="Gene3D" id="1.25.40.10">
    <property type="entry name" value="Tetratricopeptide repeat domain"/>
    <property type="match status" value="3"/>
</dbReference>